<sequence length="321" mass="38191">MKKLLLLLVMFLLIVNNFIYALEEFNVEKVRKFEVKRKFSNVFVNRNSNLVYLKNSLNTKLSVYDKDLKFKKKFLKIGRGPGEITPGPNGRGKFYVDIYDNKIYIFDMYGQRIHIYNKNNVFKETNNINIKSKPINFIVKKDSELILNLLGMYKDRLFLNFNIKNQTIKPIKYNIEVDGGVIKKILYRNINFDYIHNKIYFGRTYKNEIGFININNNKIETKELPLLDKDIKIYTSRKKMKKSKAYIFDVEAINDNIFVLGCDMENLKNKSSYKIYLYKMNLNLDIMGYVKLPDDIVKISFLNNKIFYALSKDYLIKYRIK</sequence>
<accession>A0A5D0MH62</accession>
<comment type="caution">
    <text evidence="1">The sequence shown here is derived from an EMBL/GenBank/DDBJ whole genome shotgun (WGS) entry which is preliminary data.</text>
</comment>
<dbReference type="Proteomes" id="UP000324143">
    <property type="component" value="Unassembled WGS sequence"/>
</dbReference>
<dbReference type="EMBL" id="VSIX01000079">
    <property type="protein sequence ID" value="TYB30770.1"/>
    <property type="molecule type" value="Genomic_DNA"/>
</dbReference>
<dbReference type="SUPFAM" id="SSF63825">
    <property type="entry name" value="YWTD domain"/>
    <property type="match status" value="1"/>
</dbReference>
<protein>
    <recommendedName>
        <fullName evidence="3">6-bladed beta-propeller</fullName>
    </recommendedName>
</protein>
<gene>
    <name evidence="1" type="ORF">FXF47_07535</name>
</gene>
<evidence type="ECO:0008006" key="3">
    <source>
        <dbReference type="Google" id="ProtNLM"/>
    </source>
</evidence>
<proteinExistence type="predicted"/>
<keyword evidence="2" id="KW-1185">Reference proteome</keyword>
<name>A0A5D0MH62_9BACT</name>
<dbReference type="AlphaFoldDB" id="A0A5D0MH62"/>
<dbReference type="Pfam" id="PF17170">
    <property type="entry name" value="DUF5128"/>
    <property type="match status" value="1"/>
</dbReference>
<organism evidence="1 2">
    <name type="scientific">Candidatus Mcinerneyibacterium aminivorans</name>
    <dbReference type="NCBI Taxonomy" id="2703815"/>
    <lineage>
        <taxon>Bacteria</taxon>
        <taxon>Candidatus Macinerneyibacteriota</taxon>
        <taxon>Candidatus Mcinerneyibacteria</taxon>
        <taxon>Candidatus Mcinerneyibacteriales</taxon>
        <taxon>Candidatus Mcinerneyibacteriaceae</taxon>
        <taxon>Candidatus Mcinerneyibacterium</taxon>
    </lineage>
</organism>
<evidence type="ECO:0000313" key="1">
    <source>
        <dbReference type="EMBL" id="TYB30770.1"/>
    </source>
</evidence>
<reference evidence="1" key="1">
    <citation type="submission" date="2019-08" db="EMBL/GenBank/DDBJ databases">
        <title>Genomic characterization of a novel candidate phylum (ARYD3) from a high temperature, high salinity tertiary oil reservoir in north central Oklahoma, USA.</title>
        <authorList>
            <person name="Youssef N.H."/>
            <person name="Yadav A."/>
            <person name="Elshahed M.S."/>
        </authorList>
    </citation>
    <scope>NUCLEOTIDE SEQUENCE [LARGE SCALE GENOMIC DNA]</scope>
    <source>
        <strain evidence="1">ARYD3</strain>
    </source>
</reference>
<evidence type="ECO:0000313" key="2">
    <source>
        <dbReference type="Proteomes" id="UP000324143"/>
    </source>
</evidence>